<sequence>MGSTRFLCFCINSFDVHMSWFYENKTLSSVLRIPLLQVYGAPVPLLLWASHLNNRQQQAMHDPTRHHQVTLKRDPFSDLDIGHPHPHLQMILL</sequence>
<evidence type="ECO:0000313" key="2">
    <source>
        <dbReference type="Proteomes" id="UP000278807"/>
    </source>
</evidence>
<organism evidence="3">
    <name type="scientific">Rodentolepis nana</name>
    <name type="common">Dwarf tapeworm</name>
    <name type="synonym">Hymenolepis nana</name>
    <dbReference type="NCBI Taxonomy" id="102285"/>
    <lineage>
        <taxon>Eukaryota</taxon>
        <taxon>Metazoa</taxon>
        <taxon>Spiralia</taxon>
        <taxon>Lophotrochozoa</taxon>
        <taxon>Platyhelminthes</taxon>
        <taxon>Cestoda</taxon>
        <taxon>Eucestoda</taxon>
        <taxon>Cyclophyllidea</taxon>
        <taxon>Hymenolepididae</taxon>
        <taxon>Rodentolepis</taxon>
    </lineage>
</organism>
<reference evidence="3" key="1">
    <citation type="submission" date="2017-02" db="UniProtKB">
        <authorList>
            <consortium name="WormBaseParasite"/>
        </authorList>
    </citation>
    <scope>IDENTIFICATION</scope>
</reference>
<protein>
    <submittedName>
        <fullName evidence="3">Ovule protein</fullName>
    </submittedName>
</protein>
<evidence type="ECO:0000313" key="1">
    <source>
        <dbReference type="EMBL" id="VDO05872.1"/>
    </source>
</evidence>
<evidence type="ECO:0000313" key="3">
    <source>
        <dbReference type="WBParaSite" id="HNAJ_0000940201-mRNA-1"/>
    </source>
</evidence>
<dbReference type="EMBL" id="UZAE01012597">
    <property type="protein sequence ID" value="VDO05872.1"/>
    <property type="molecule type" value="Genomic_DNA"/>
</dbReference>
<dbReference type="WBParaSite" id="HNAJ_0000940201-mRNA-1">
    <property type="protein sequence ID" value="HNAJ_0000940201-mRNA-1"/>
    <property type="gene ID" value="HNAJ_0000940201"/>
</dbReference>
<dbReference type="Proteomes" id="UP000278807">
    <property type="component" value="Unassembled WGS sequence"/>
</dbReference>
<keyword evidence="2" id="KW-1185">Reference proteome</keyword>
<dbReference type="AlphaFoldDB" id="A0A0R3TPJ8"/>
<accession>A0A0R3TPJ8</accession>
<proteinExistence type="predicted"/>
<name>A0A0R3TPJ8_RODNA</name>
<reference evidence="1 2" key="2">
    <citation type="submission" date="2018-11" db="EMBL/GenBank/DDBJ databases">
        <authorList>
            <consortium name="Pathogen Informatics"/>
        </authorList>
    </citation>
    <scope>NUCLEOTIDE SEQUENCE [LARGE SCALE GENOMIC DNA]</scope>
</reference>
<gene>
    <name evidence="1" type="ORF">HNAJ_LOCUS9397</name>
</gene>